<dbReference type="Pfam" id="PF20159">
    <property type="entry name" value="YidB"/>
    <property type="match status" value="1"/>
</dbReference>
<dbReference type="AlphaFoldDB" id="A0AAJ2BMN8"/>
<dbReference type="Gene3D" id="1.10.10.690">
    <property type="entry name" value="YidB-like"/>
    <property type="match status" value="1"/>
</dbReference>
<reference evidence="1 3" key="1">
    <citation type="submission" date="2023-07" db="EMBL/GenBank/DDBJ databases">
        <title>Sorghum-associated microbial communities from plants grown in Nebraska, USA.</title>
        <authorList>
            <person name="Schachtman D."/>
        </authorList>
    </citation>
    <scope>NUCLEOTIDE SEQUENCE</scope>
    <source>
        <strain evidence="2 3">BE105</strain>
        <strain evidence="1">BE69</strain>
    </source>
</reference>
<dbReference type="EMBL" id="JAVDTS010000001">
    <property type="protein sequence ID" value="MDR6835474.1"/>
    <property type="molecule type" value="Genomic_DNA"/>
</dbReference>
<accession>A0AAJ2BMN8</accession>
<evidence type="ECO:0000313" key="4">
    <source>
        <dbReference type="Proteomes" id="UP001253458"/>
    </source>
</evidence>
<dbReference type="InterPro" id="IPR045372">
    <property type="entry name" value="YidB"/>
</dbReference>
<protein>
    <submittedName>
        <fullName evidence="1">Uncharacterized protein YidB (DUF937 family)</fullName>
    </submittedName>
</protein>
<dbReference type="Proteomes" id="UP001253458">
    <property type="component" value="Unassembled WGS sequence"/>
</dbReference>
<evidence type="ECO:0000313" key="1">
    <source>
        <dbReference type="EMBL" id="MDR6765037.1"/>
    </source>
</evidence>
<dbReference type="InterPro" id="IPR027405">
    <property type="entry name" value="YidB-like"/>
</dbReference>
<name>A0AAJ2BMN8_ACIDE</name>
<evidence type="ECO:0000313" key="2">
    <source>
        <dbReference type="EMBL" id="MDR6835474.1"/>
    </source>
</evidence>
<keyword evidence="3" id="KW-1185">Reference proteome</keyword>
<gene>
    <name evidence="1" type="ORF">J2W88_000295</name>
    <name evidence="2" type="ORF">J2W93_000295</name>
</gene>
<comment type="caution">
    <text evidence="1">The sequence shown here is derived from an EMBL/GenBank/DDBJ whole genome shotgun (WGS) entry which is preliminary data.</text>
</comment>
<proteinExistence type="predicted"/>
<dbReference type="SUPFAM" id="SSF140804">
    <property type="entry name" value="YidB-like"/>
    <property type="match status" value="1"/>
</dbReference>
<organism evidence="1 4">
    <name type="scientific">Acidovorax delafieldii</name>
    <name type="common">Pseudomonas delafieldii</name>
    <dbReference type="NCBI Taxonomy" id="47920"/>
    <lineage>
        <taxon>Bacteria</taxon>
        <taxon>Pseudomonadati</taxon>
        <taxon>Pseudomonadota</taxon>
        <taxon>Betaproteobacteria</taxon>
        <taxon>Burkholderiales</taxon>
        <taxon>Comamonadaceae</taxon>
        <taxon>Acidovorax</taxon>
    </lineage>
</organism>
<evidence type="ECO:0000313" key="3">
    <source>
        <dbReference type="Proteomes" id="UP001249076"/>
    </source>
</evidence>
<sequence length="180" mass="17314">MDGSVRAGALPPFIPLQENTMGLLDSVLGAVINNASQGGSGAAAAGGAGGGLGGLISLAAQNPQLVQAVMSLLSNDGPVGGLPGLMAKFQQAGLGNVIASWLSAGPNQAISGEQLSQVLGSGPLSQMAAQLGVAPGAAAGQLAQVLPGLVDHLSPQGQAPHGGFGNANDLLGMLGGLLQK</sequence>
<dbReference type="EMBL" id="JAVDTL010000001">
    <property type="protein sequence ID" value="MDR6765037.1"/>
    <property type="molecule type" value="Genomic_DNA"/>
</dbReference>
<dbReference type="Proteomes" id="UP001249076">
    <property type="component" value="Unassembled WGS sequence"/>
</dbReference>